<comment type="caution">
    <text evidence="6">The sequence shown here is derived from an EMBL/GenBank/DDBJ whole genome shotgun (WGS) entry which is preliminary data.</text>
</comment>
<sequence length="384" mass="43395">MDVRVNLHLEGTGSCSNNPLMCPVGNIGIVLKQRCQKVHRSPSDGQQFILRDYTRSVNRFPVIQIPANALTSPMHLFRELMTLNLDHMLCVFLHQHLAHGAFYLSSGGLTGFHLSADVEVVEIEVVEDETERSERKEASRFVVEMLSRKQRRVLDLDFNKLAKAGDNCAVHGRSSSSNNPVGNISITLNERFQKQYRSRNGRVIILEDYTFSPKRFPLIQIPSDSVALPVCLAHALTALNINRMLSNLLIREISNVASYLSFGGSVGFHLFAEVDALGIEVVEGEGDDEEMERLLRKEASRITVEMLSRKQRSSIDNKGVIVKEGDTCAVCLEELMEKEENKEEEVIPMPCHHNFHASCISRWLEEQNSCPMCRREIRYEDLVG</sequence>
<dbReference type="EMBL" id="JBCGBO010000003">
    <property type="protein sequence ID" value="KAK9216477.1"/>
    <property type="molecule type" value="Genomic_DNA"/>
</dbReference>
<evidence type="ECO:0000256" key="4">
    <source>
        <dbReference type="PROSITE-ProRule" id="PRU00175"/>
    </source>
</evidence>
<evidence type="ECO:0000256" key="2">
    <source>
        <dbReference type="ARBA" id="ARBA00022771"/>
    </source>
</evidence>
<name>A0AAP0MPW5_9ROSI</name>
<evidence type="ECO:0000256" key="1">
    <source>
        <dbReference type="ARBA" id="ARBA00022723"/>
    </source>
</evidence>
<dbReference type="InterPro" id="IPR051834">
    <property type="entry name" value="RING_finger_E3_ligase"/>
</dbReference>
<reference evidence="6 7" key="1">
    <citation type="submission" date="2024-05" db="EMBL/GenBank/DDBJ databases">
        <title>Haplotype-resolved chromosome-level genome assembly of Huyou (Citrus changshanensis).</title>
        <authorList>
            <person name="Miao C."/>
            <person name="Chen W."/>
            <person name="Wu Y."/>
            <person name="Wang L."/>
            <person name="Zhao S."/>
            <person name="Grierson D."/>
            <person name="Xu C."/>
            <person name="Chen K."/>
        </authorList>
    </citation>
    <scope>NUCLEOTIDE SEQUENCE [LARGE SCALE GENOMIC DNA]</scope>
    <source>
        <strain evidence="6">01-14</strain>
        <tissue evidence="6">Leaf</tissue>
    </source>
</reference>
<feature type="domain" description="RING-type" evidence="5">
    <location>
        <begin position="328"/>
        <end position="374"/>
    </location>
</feature>
<keyword evidence="2 4" id="KW-0863">Zinc-finger</keyword>
<dbReference type="AlphaFoldDB" id="A0AAP0MPW5"/>
<accession>A0AAP0MPW5</accession>
<dbReference type="Gene3D" id="3.30.40.10">
    <property type="entry name" value="Zinc/RING finger domain, C3HC4 (zinc finger)"/>
    <property type="match status" value="1"/>
</dbReference>
<proteinExistence type="predicted"/>
<organism evidence="6 7">
    <name type="scientific">Citrus x changshan-huyou</name>
    <dbReference type="NCBI Taxonomy" id="2935761"/>
    <lineage>
        <taxon>Eukaryota</taxon>
        <taxon>Viridiplantae</taxon>
        <taxon>Streptophyta</taxon>
        <taxon>Embryophyta</taxon>
        <taxon>Tracheophyta</taxon>
        <taxon>Spermatophyta</taxon>
        <taxon>Magnoliopsida</taxon>
        <taxon>eudicotyledons</taxon>
        <taxon>Gunneridae</taxon>
        <taxon>Pentapetalae</taxon>
        <taxon>rosids</taxon>
        <taxon>malvids</taxon>
        <taxon>Sapindales</taxon>
        <taxon>Rutaceae</taxon>
        <taxon>Aurantioideae</taxon>
        <taxon>Citrus</taxon>
    </lineage>
</organism>
<dbReference type="SMART" id="SM00184">
    <property type="entry name" value="RING"/>
    <property type="match status" value="1"/>
</dbReference>
<dbReference type="SUPFAM" id="SSF57850">
    <property type="entry name" value="RING/U-box"/>
    <property type="match status" value="1"/>
</dbReference>
<dbReference type="Proteomes" id="UP001428341">
    <property type="component" value="Unassembled WGS sequence"/>
</dbReference>
<dbReference type="GO" id="GO:0061630">
    <property type="term" value="F:ubiquitin protein ligase activity"/>
    <property type="evidence" value="ECO:0007669"/>
    <property type="project" value="TreeGrafter"/>
</dbReference>
<evidence type="ECO:0000256" key="3">
    <source>
        <dbReference type="ARBA" id="ARBA00022833"/>
    </source>
</evidence>
<dbReference type="InterPro" id="IPR013083">
    <property type="entry name" value="Znf_RING/FYVE/PHD"/>
</dbReference>
<gene>
    <name evidence="6" type="ORF">WN944_008486</name>
</gene>
<dbReference type="PANTHER" id="PTHR45931">
    <property type="entry name" value="SI:CH211-59O9.10"/>
    <property type="match status" value="1"/>
</dbReference>
<dbReference type="GO" id="GO:0008270">
    <property type="term" value="F:zinc ion binding"/>
    <property type="evidence" value="ECO:0007669"/>
    <property type="project" value="UniProtKB-KW"/>
</dbReference>
<dbReference type="PANTHER" id="PTHR45931:SF16">
    <property type="entry name" value="RING_U-BOX SUPERFAMILY PROTEIN"/>
    <property type="match status" value="1"/>
</dbReference>
<keyword evidence="7" id="KW-1185">Reference proteome</keyword>
<dbReference type="Pfam" id="PF13639">
    <property type="entry name" value="zf-RING_2"/>
    <property type="match status" value="1"/>
</dbReference>
<keyword evidence="1" id="KW-0479">Metal-binding</keyword>
<dbReference type="GO" id="GO:0006511">
    <property type="term" value="P:ubiquitin-dependent protein catabolic process"/>
    <property type="evidence" value="ECO:0007669"/>
    <property type="project" value="TreeGrafter"/>
</dbReference>
<protein>
    <recommendedName>
        <fullName evidence="5">RING-type domain-containing protein</fullName>
    </recommendedName>
</protein>
<evidence type="ECO:0000313" key="7">
    <source>
        <dbReference type="Proteomes" id="UP001428341"/>
    </source>
</evidence>
<evidence type="ECO:0000259" key="5">
    <source>
        <dbReference type="PROSITE" id="PS50089"/>
    </source>
</evidence>
<dbReference type="PROSITE" id="PS50089">
    <property type="entry name" value="ZF_RING_2"/>
    <property type="match status" value="1"/>
</dbReference>
<keyword evidence="3" id="KW-0862">Zinc</keyword>
<dbReference type="GO" id="GO:0005634">
    <property type="term" value="C:nucleus"/>
    <property type="evidence" value="ECO:0007669"/>
    <property type="project" value="TreeGrafter"/>
</dbReference>
<evidence type="ECO:0000313" key="6">
    <source>
        <dbReference type="EMBL" id="KAK9216477.1"/>
    </source>
</evidence>
<dbReference type="InterPro" id="IPR001841">
    <property type="entry name" value="Znf_RING"/>
</dbReference>